<dbReference type="Proteomes" id="UP001153076">
    <property type="component" value="Unassembled WGS sequence"/>
</dbReference>
<comment type="caution">
    <text evidence="2">The sequence shown here is derived from an EMBL/GenBank/DDBJ whole genome shotgun (WGS) entry which is preliminary data.</text>
</comment>
<name>A0A9Q1GN88_9CARY</name>
<organism evidence="2 3">
    <name type="scientific">Carnegiea gigantea</name>
    <dbReference type="NCBI Taxonomy" id="171969"/>
    <lineage>
        <taxon>Eukaryota</taxon>
        <taxon>Viridiplantae</taxon>
        <taxon>Streptophyta</taxon>
        <taxon>Embryophyta</taxon>
        <taxon>Tracheophyta</taxon>
        <taxon>Spermatophyta</taxon>
        <taxon>Magnoliopsida</taxon>
        <taxon>eudicotyledons</taxon>
        <taxon>Gunneridae</taxon>
        <taxon>Pentapetalae</taxon>
        <taxon>Caryophyllales</taxon>
        <taxon>Cactineae</taxon>
        <taxon>Cactaceae</taxon>
        <taxon>Cactoideae</taxon>
        <taxon>Echinocereeae</taxon>
        <taxon>Carnegiea</taxon>
    </lineage>
</organism>
<protein>
    <submittedName>
        <fullName evidence="2">Uncharacterized protein</fullName>
    </submittedName>
</protein>
<proteinExistence type="predicted"/>
<sequence length="276" mass="30416">MEAANSARPLPHFNYILGVSPPTSRSGYHLPVTQRVRSVSIRPKQSALYGVARPTCGNGTHRSPHMRATAKSTTAFTPYAIHSRRTTGFEEQKQTSKPQGEDPAQLQSWDKECRTELVATIAGGYAEGITWLAWKTQLKSAQQEVNSMGMICLPMHFGSKLKSKNLEVDFLVVMCPRPTIVQPQKKKSIQEKGGGLHIGLSTILMALFLRTLSYSIQGVGGLVPYLFTLPGRRDKLHLLRVTTVICGRLTLVHVVEVGLKIAVLLKLLGQLHQELA</sequence>
<evidence type="ECO:0000256" key="1">
    <source>
        <dbReference type="SAM" id="MobiDB-lite"/>
    </source>
</evidence>
<dbReference type="AlphaFoldDB" id="A0A9Q1GN88"/>
<feature type="region of interest" description="Disordered" evidence="1">
    <location>
        <begin position="83"/>
        <end position="107"/>
    </location>
</feature>
<gene>
    <name evidence="2" type="ORF">Cgig2_023436</name>
</gene>
<keyword evidence="3" id="KW-1185">Reference proteome</keyword>
<accession>A0A9Q1GN88</accession>
<evidence type="ECO:0000313" key="3">
    <source>
        <dbReference type="Proteomes" id="UP001153076"/>
    </source>
</evidence>
<evidence type="ECO:0000313" key="2">
    <source>
        <dbReference type="EMBL" id="KAJ8422412.1"/>
    </source>
</evidence>
<dbReference type="EMBL" id="JAKOGI010002260">
    <property type="protein sequence ID" value="KAJ8422412.1"/>
    <property type="molecule type" value="Genomic_DNA"/>
</dbReference>
<reference evidence="2" key="1">
    <citation type="submission" date="2022-04" db="EMBL/GenBank/DDBJ databases">
        <title>Carnegiea gigantea Genome sequencing and assembly v2.</title>
        <authorList>
            <person name="Copetti D."/>
            <person name="Sanderson M.J."/>
            <person name="Burquez A."/>
            <person name="Wojciechowski M.F."/>
        </authorList>
    </citation>
    <scope>NUCLEOTIDE SEQUENCE</scope>
    <source>
        <strain evidence="2">SGP5-SGP5p</strain>
        <tissue evidence="2">Aerial part</tissue>
    </source>
</reference>